<proteinExistence type="inferred from homology"/>
<keyword evidence="3" id="KW-1185">Reference proteome</keyword>
<dbReference type="Gene3D" id="3.90.226.10">
    <property type="entry name" value="2-enoyl-CoA Hydratase, Chain A, domain 1"/>
    <property type="match status" value="1"/>
</dbReference>
<organism evidence="2 3">
    <name type="scientific">Sorangium atrum</name>
    <dbReference type="NCBI Taxonomy" id="2995308"/>
    <lineage>
        <taxon>Bacteria</taxon>
        <taxon>Pseudomonadati</taxon>
        <taxon>Myxococcota</taxon>
        <taxon>Polyangia</taxon>
        <taxon>Polyangiales</taxon>
        <taxon>Polyangiaceae</taxon>
        <taxon>Sorangium</taxon>
    </lineage>
</organism>
<dbReference type="SUPFAM" id="SSF52096">
    <property type="entry name" value="ClpP/crotonase"/>
    <property type="match status" value="1"/>
</dbReference>
<evidence type="ECO:0000313" key="3">
    <source>
        <dbReference type="Proteomes" id="UP001217485"/>
    </source>
</evidence>
<comment type="caution">
    <text evidence="2">The sequence shown here is derived from an EMBL/GenBank/DDBJ whole genome shotgun (WGS) entry which is preliminary data.</text>
</comment>
<name>A0ABT5CA74_9BACT</name>
<comment type="similarity">
    <text evidence="1">Belongs to the enoyl-CoA hydratase/isomerase family.</text>
</comment>
<dbReference type="Proteomes" id="UP001217485">
    <property type="component" value="Unassembled WGS sequence"/>
</dbReference>
<dbReference type="CDD" id="cd06558">
    <property type="entry name" value="crotonase-like"/>
    <property type="match status" value="1"/>
</dbReference>
<evidence type="ECO:0000313" key="2">
    <source>
        <dbReference type="EMBL" id="MDC0683323.1"/>
    </source>
</evidence>
<reference evidence="2 3" key="1">
    <citation type="submission" date="2023-01" db="EMBL/GenBank/DDBJ databases">
        <title>Minimal conservation of predation-associated metabolite biosynthetic gene clusters underscores biosynthetic potential of Myxococcota including descriptions for ten novel species: Archangium lansinium sp. nov., Myxococcus landrumus sp. nov., Nannocystis bai.</title>
        <authorList>
            <person name="Ahearne A."/>
            <person name="Stevens C."/>
            <person name="Dowd S."/>
        </authorList>
    </citation>
    <scope>NUCLEOTIDE SEQUENCE [LARGE SCALE GENOMIC DNA]</scope>
    <source>
        <strain evidence="2 3">WIWO2</strain>
    </source>
</reference>
<dbReference type="RefSeq" id="WP_272101460.1">
    <property type="nucleotide sequence ID" value="NZ_JAQNDK010000004.1"/>
</dbReference>
<protein>
    <submittedName>
        <fullName evidence="2">Enoyl-CoA hydratase-related protein</fullName>
    </submittedName>
</protein>
<dbReference type="PANTHER" id="PTHR42964">
    <property type="entry name" value="ENOYL-COA HYDRATASE"/>
    <property type="match status" value="1"/>
</dbReference>
<dbReference type="InterPro" id="IPR029045">
    <property type="entry name" value="ClpP/crotonase-like_dom_sf"/>
</dbReference>
<sequence length="261" mass="27157">MTARAYTVIQAFSAGGVLRLTLNNPWRKNAIGPAMVSELLDALAAGAADESVRCVVLTGAGDAFCAGGDFAQISGADGAPPPEMKGDYADLLLAFANSSKPIVARVNGHALGGGLGLVAASHFAIGARGAKLGTPEINVGLFPMMIMAVLQRHVSRRKLLEMMLLGQRLDADEAAQCGLLNKVVEPGALDAAVDEVTSAIASKSPIAVRLGLEAFAAQDDLDLESALPLLRERLAGCLATDDAREGLLAFLEKRKPRWSGK</sequence>
<dbReference type="Pfam" id="PF00378">
    <property type="entry name" value="ECH_1"/>
    <property type="match status" value="1"/>
</dbReference>
<evidence type="ECO:0000256" key="1">
    <source>
        <dbReference type="ARBA" id="ARBA00005254"/>
    </source>
</evidence>
<gene>
    <name evidence="2" type="ORF">POL72_36675</name>
</gene>
<dbReference type="PANTHER" id="PTHR42964:SF1">
    <property type="entry name" value="POLYKETIDE BIOSYNTHESIS ENOYL-COA HYDRATASE PKSH-RELATED"/>
    <property type="match status" value="1"/>
</dbReference>
<dbReference type="InterPro" id="IPR051683">
    <property type="entry name" value="Enoyl-CoA_Hydratase/Isomerase"/>
</dbReference>
<accession>A0ABT5CA74</accession>
<dbReference type="EMBL" id="JAQNDK010000004">
    <property type="protein sequence ID" value="MDC0683323.1"/>
    <property type="molecule type" value="Genomic_DNA"/>
</dbReference>
<dbReference type="InterPro" id="IPR001753">
    <property type="entry name" value="Enoyl-CoA_hydra/iso"/>
</dbReference>